<dbReference type="InterPro" id="IPR000182">
    <property type="entry name" value="GNAT_dom"/>
</dbReference>
<evidence type="ECO:0000256" key="1">
    <source>
        <dbReference type="ARBA" id="ARBA00022679"/>
    </source>
</evidence>
<dbReference type="STRING" id="1798374.A2Z33_07475"/>
<feature type="domain" description="N-acetyltransferase" evidence="2">
    <location>
        <begin position="5"/>
        <end position="156"/>
    </location>
</feature>
<organism evidence="3 4">
    <name type="scientific">Candidatus Gottesmanbacteria bacterium RBG_16_52_11</name>
    <dbReference type="NCBI Taxonomy" id="1798374"/>
    <lineage>
        <taxon>Bacteria</taxon>
        <taxon>Candidatus Gottesmaniibacteriota</taxon>
    </lineage>
</organism>
<reference evidence="3 4" key="1">
    <citation type="journal article" date="2016" name="Nat. Commun.">
        <title>Thousands of microbial genomes shed light on interconnected biogeochemical processes in an aquifer system.</title>
        <authorList>
            <person name="Anantharaman K."/>
            <person name="Brown C.T."/>
            <person name="Hug L.A."/>
            <person name="Sharon I."/>
            <person name="Castelle C.J."/>
            <person name="Probst A.J."/>
            <person name="Thomas B.C."/>
            <person name="Singh A."/>
            <person name="Wilkins M.J."/>
            <person name="Karaoz U."/>
            <person name="Brodie E.L."/>
            <person name="Williams K.H."/>
            <person name="Hubbard S.S."/>
            <person name="Banfield J.F."/>
        </authorList>
    </citation>
    <scope>NUCLEOTIDE SEQUENCE [LARGE SCALE GENOMIC DNA]</scope>
</reference>
<gene>
    <name evidence="3" type="ORF">A2Z33_07475</name>
</gene>
<name>A0A1F5YN74_9BACT</name>
<dbReference type="Pfam" id="PF00583">
    <property type="entry name" value="Acetyltransf_1"/>
    <property type="match status" value="1"/>
</dbReference>
<sequence>MITQVRIKEYTSRFGDDVRELVFTCLTELRPGYDPRQDPRHKDLESISEVYSGKSRFWLAVTGGRLVGTIAVKTKPGSEASLKRLFVRKDCRGNGTGSLLLNHALDYAQKTGFTGISLITSTYAAAAVHLFEKHGFTRTEREFSDKALLYYTKALN</sequence>
<dbReference type="EMBL" id="MFJD01000012">
    <property type="protein sequence ID" value="OGG01605.1"/>
    <property type="molecule type" value="Genomic_DNA"/>
</dbReference>
<dbReference type="Gene3D" id="3.40.630.30">
    <property type="match status" value="1"/>
</dbReference>
<dbReference type="PROSITE" id="PS51186">
    <property type="entry name" value="GNAT"/>
    <property type="match status" value="1"/>
</dbReference>
<dbReference type="Proteomes" id="UP000178448">
    <property type="component" value="Unassembled WGS sequence"/>
</dbReference>
<dbReference type="AlphaFoldDB" id="A0A1F5YN74"/>
<dbReference type="InterPro" id="IPR050769">
    <property type="entry name" value="NAT_camello-type"/>
</dbReference>
<dbReference type="PANTHER" id="PTHR13947:SF37">
    <property type="entry name" value="LD18367P"/>
    <property type="match status" value="1"/>
</dbReference>
<dbReference type="SUPFAM" id="SSF55729">
    <property type="entry name" value="Acyl-CoA N-acyltransferases (Nat)"/>
    <property type="match status" value="1"/>
</dbReference>
<evidence type="ECO:0000313" key="4">
    <source>
        <dbReference type="Proteomes" id="UP000178448"/>
    </source>
</evidence>
<dbReference type="InterPro" id="IPR016181">
    <property type="entry name" value="Acyl_CoA_acyltransferase"/>
</dbReference>
<protein>
    <recommendedName>
        <fullName evidence="2">N-acetyltransferase domain-containing protein</fullName>
    </recommendedName>
</protein>
<accession>A0A1F5YN74</accession>
<comment type="caution">
    <text evidence="3">The sequence shown here is derived from an EMBL/GenBank/DDBJ whole genome shotgun (WGS) entry which is preliminary data.</text>
</comment>
<evidence type="ECO:0000313" key="3">
    <source>
        <dbReference type="EMBL" id="OGG01605.1"/>
    </source>
</evidence>
<keyword evidence="1" id="KW-0808">Transferase</keyword>
<dbReference type="GO" id="GO:0008080">
    <property type="term" value="F:N-acetyltransferase activity"/>
    <property type="evidence" value="ECO:0007669"/>
    <property type="project" value="InterPro"/>
</dbReference>
<proteinExistence type="predicted"/>
<dbReference type="CDD" id="cd04301">
    <property type="entry name" value="NAT_SF"/>
    <property type="match status" value="1"/>
</dbReference>
<dbReference type="PANTHER" id="PTHR13947">
    <property type="entry name" value="GNAT FAMILY N-ACETYLTRANSFERASE"/>
    <property type="match status" value="1"/>
</dbReference>
<evidence type="ECO:0000259" key="2">
    <source>
        <dbReference type="PROSITE" id="PS51186"/>
    </source>
</evidence>